<evidence type="ECO:0000256" key="5">
    <source>
        <dbReference type="ARBA" id="ARBA00022840"/>
    </source>
</evidence>
<dbReference type="STRING" id="649764.HMPREF0762_01104"/>
<dbReference type="Pfam" id="PF10431">
    <property type="entry name" value="ClpB_D2-small"/>
    <property type="match status" value="1"/>
</dbReference>
<evidence type="ECO:0000256" key="11">
    <source>
        <dbReference type="RuleBase" id="RU362034"/>
    </source>
</evidence>
<dbReference type="Pfam" id="PF17871">
    <property type="entry name" value="AAA_lid_9"/>
    <property type="match status" value="1"/>
</dbReference>
<feature type="coiled-coil region" evidence="11">
    <location>
        <begin position="400"/>
        <end position="434"/>
    </location>
</feature>
<dbReference type="InterPro" id="IPR019489">
    <property type="entry name" value="Clp_ATPase_C"/>
</dbReference>
<keyword evidence="7 11" id="KW-0175">Coiled coil</keyword>
<evidence type="ECO:0000256" key="3">
    <source>
        <dbReference type="ARBA" id="ARBA00022737"/>
    </source>
</evidence>
<evidence type="ECO:0000256" key="6">
    <source>
        <dbReference type="ARBA" id="ARBA00023016"/>
    </source>
</evidence>
<dbReference type="EMBL" id="ACUX02000007">
    <property type="protein sequence ID" value="EEZ61036.1"/>
    <property type="molecule type" value="Genomic_DNA"/>
</dbReference>
<evidence type="ECO:0000313" key="13">
    <source>
        <dbReference type="EMBL" id="EEZ61036.1"/>
    </source>
</evidence>
<comment type="subcellular location">
    <subcellularLocation>
        <location evidence="1 11">Cytoplasm</location>
    </subcellularLocation>
</comment>
<dbReference type="Pfam" id="PF02861">
    <property type="entry name" value="Clp_N"/>
    <property type="match status" value="1"/>
</dbReference>
<dbReference type="InterPro" id="IPR004176">
    <property type="entry name" value="Clp_R_N"/>
</dbReference>
<dbReference type="PRINTS" id="PR00300">
    <property type="entry name" value="CLPPROTEASEA"/>
</dbReference>
<dbReference type="InterPro" id="IPR027417">
    <property type="entry name" value="P-loop_NTPase"/>
</dbReference>
<dbReference type="eggNOG" id="COG0542">
    <property type="taxonomic scope" value="Bacteria"/>
</dbReference>
<feature type="domain" description="Clp R" evidence="12">
    <location>
        <begin position="3"/>
        <end position="147"/>
    </location>
</feature>
<dbReference type="InterPro" id="IPR018368">
    <property type="entry name" value="ClpA/B_CS1"/>
</dbReference>
<dbReference type="InterPro" id="IPR001270">
    <property type="entry name" value="ClpA/B"/>
</dbReference>
<dbReference type="AlphaFoldDB" id="D0WH72"/>
<gene>
    <name evidence="11 13" type="primary">clpB</name>
    <name evidence="13" type="ORF">HMPREF0762_01104</name>
</gene>
<evidence type="ECO:0000256" key="9">
    <source>
        <dbReference type="ARBA" id="ARBA00026057"/>
    </source>
</evidence>
<dbReference type="SMART" id="SM00382">
    <property type="entry name" value="AAA"/>
    <property type="match status" value="2"/>
</dbReference>
<keyword evidence="6 11" id="KW-0346">Stress response</keyword>
<dbReference type="SUPFAM" id="SSF81923">
    <property type="entry name" value="Double Clp-N motif"/>
    <property type="match status" value="1"/>
</dbReference>
<evidence type="ECO:0000259" key="12">
    <source>
        <dbReference type="PROSITE" id="PS51903"/>
    </source>
</evidence>
<dbReference type="InterPro" id="IPR003593">
    <property type="entry name" value="AAA+_ATPase"/>
</dbReference>
<keyword evidence="3 10" id="KW-0677">Repeat</keyword>
<comment type="function">
    <text evidence="11">Part of a stress-induced multi-chaperone system, it is involved in the recovery of the cell from heat-induced damage, in cooperation with DnaK, DnaJ and GrpE.</text>
</comment>
<dbReference type="NCBIfam" id="TIGR03346">
    <property type="entry name" value="chaperone_ClpB"/>
    <property type="match status" value="1"/>
</dbReference>
<dbReference type="FunFam" id="3.40.50.300:FF:000010">
    <property type="entry name" value="Chaperone clpB 1, putative"/>
    <property type="match status" value="1"/>
</dbReference>
<organism evidence="13 14">
    <name type="scientific">Slackia exigua (strain ATCC 700122 / DSM 15923 / CIP 105133 / JCM 11022 / KCTC 5966 / S-7)</name>
    <dbReference type="NCBI Taxonomy" id="649764"/>
    <lineage>
        <taxon>Bacteria</taxon>
        <taxon>Bacillati</taxon>
        <taxon>Actinomycetota</taxon>
        <taxon>Coriobacteriia</taxon>
        <taxon>Eggerthellales</taxon>
        <taxon>Eggerthellaceae</taxon>
        <taxon>Slackia</taxon>
    </lineage>
</organism>
<sequence length="891" mass="98528">MRLDKLAITAQEAFQSAMGIAGDADTQQVDSIHLLKALLDSGENNLSAIVKRVGADPEQLKINVNTAIENGPKVTGGAMGMPIPTQNLLKVLDNAVKIAEKMGDSYATSEHLLIALADDKGQAGKILNMAGITHKSVEEAYDDLRGDARVTDQSSKLELDALNTYGQNLTQMAREGKLDPVIGRSDEIRRTIQVLSRRTKNNPVLIGEPGVGKTAIVEGLAQRIVAGDVPTSLKDRDLIALDLGQMVAGAKYRGEFEDRLKAVLSEVKQSAGRIILFIDELHTIVGAGSTGDSSMDAGNMLKPALARGELHAIGATTLDEYRKYIEKDAALERRFQQVFIGEPTVEDTIAILRGLKEKYEIHHGVRITDSAIVAAAELSNRYISDRFLPDKAIDLMDEAASRLRIEIDSMPQEIDQAERKYTQMQIEEQALMKEEDAASQERLEELRRQMATSKEWLDARKAEWRNEKDVIESVQRLKTEIDQAHTEEEQATREGDLSRASEIRYARIPDLQRRLAEAETAVAAKQGDGAILKEEVSEEEIAEVVSAWTGIPVTKMMQGEIAKLIDLEDRLHERVIGQDEAVHAVAGAIRRNRAGLSDPNRPIGSFLFLGPTGVGKTELAKALAEYLFDTEKAMVRIDMSEYMEKFSVQRLIGAPPGYVGYDEGGQLTEAVRRRPYTVVLLDEIEKAHQDVFNVLLQVLDDGRLTDGQGREVSFKNAIIIMTSNVGSQSIREYSAREAEESMGKMVEDMMQADMSTAAQRLAELHRKISESLSQTFRPEFLNRIDDVITFNGLSSQEMEPIVRLQLKAVRERLEDRRITLDVTPAAIEQLAIDGFDPVYGARPLKRLIQREVVDRIANMIIAGDVLEGAKVIIDADIAEGYVCEVEPPAAD</sequence>
<keyword evidence="4 11" id="KW-0547">Nucleotide-binding</keyword>
<dbReference type="Proteomes" id="UP000006001">
    <property type="component" value="Unassembled WGS sequence"/>
</dbReference>
<dbReference type="InterPro" id="IPR003959">
    <property type="entry name" value="ATPase_AAA_core"/>
</dbReference>
<name>D0WH72_SLAES</name>
<dbReference type="PANTHER" id="PTHR11638:SF18">
    <property type="entry name" value="HEAT SHOCK PROTEIN 104"/>
    <property type="match status" value="1"/>
</dbReference>
<dbReference type="CDD" id="cd19499">
    <property type="entry name" value="RecA-like_ClpB_Hsp104-like"/>
    <property type="match status" value="1"/>
</dbReference>
<dbReference type="Gene3D" id="3.40.50.300">
    <property type="entry name" value="P-loop containing nucleotide triphosphate hydrolases"/>
    <property type="match status" value="3"/>
</dbReference>
<dbReference type="FunFam" id="3.40.50.300:FF:000120">
    <property type="entry name" value="ATP-dependent chaperone ClpB"/>
    <property type="match status" value="1"/>
</dbReference>
<comment type="caution">
    <text evidence="13">The sequence shown here is derived from an EMBL/GenBank/DDBJ whole genome shotgun (WGS) entry which is preliminary data.</text>
</comment>
<evidence type="ECO:0000256" key="10">
    <source>
        <dbReference type="PROSITE-ProRule" id="PRU01251"/>
    </source>
</evidence>
<dbReference type="Pfam" id="PF07724">
    <property type="entry name" value="AAA_2"/>
    <property type="match status" value="1"/>
</dbReference>
<dbReference type="PROSITE" id="PS51903">
    <property type="entry name" value="CLP_R"/>
    <property type="match status" value="1"/>
</dbReference>
<evidence type="ECO:0000256" key="8">
    <source>
        <dbReference type="ARBA" id="ARBA00023186"/>
    </source>
</evidence>
<keyword evidence="14" id="KW-1185">Reference proteome</keyword>
<evidence type="ECO:0000256" key="7">
    <source>
        <dbReference type="ARBA" id="ARBA00023054"/>
    </source>
</evidence>
<dbReference type="PANTHER" id="PTHR11638">
    <property type="entry name" value="ATP-DEPENDENT CLP PROTEASE"/>
    <property type="match status" value="1"/>
</dbReference>
<comment type="subunit">
    <text evidence="11">Homohexamer; The oligomerization is ATP-dependent.</text>
</comment>
<dbReference type="CDD" id="cd00009">
    <property type="entry name" value="AAA"/>
    <property type="match status" value="1"/>
</dbReference>
<dbReference type="InterPro" id="IPR041546">
    <property type="entry name" value="ClpA/ClpB_AAA_lid"/>
</dbReference>
<dbReference type="Gene3D" id="1.10.8.60">
    <property type="match status" value="1"/>
</dbReference>
<evidence type="ECO:0000256" key="2">
    <source>
        <dbReference type="ARBA" id="ARBA00008675"/>
    </source>
</evidence>
<dbReference type="InterPro" id="IPR036628">
    <property type="entry name" value="Clp_N_dom_sf"/>
</dbReference>
<dbReference type="InterPro" id="IPR017730">
    <property type="entry name" value="Chaperonin_ClpB"/>
</dbReference>
<dbReference type="SUPFAM" id="SSF52540">
    <property type="entry name" value="P-loop containing nucleoside triphosphate hydrolases"/>
    <property type="match status" value="2"/>
</dbReference>
<evidence type="ECO:0000256" key="1">
    <source>
        <dbReference type="ARBA" id="ARBA00004496"/>
    </source>
</evidence>
<evidence type="ECO:0000313" key="14">
    <source>
        <dbReference type="Proteomes" id="UP000006001"/>
    </source>
</evidence>
<dbReference type="OrthoDB" id="9803641at2"/>
<dbReference type="SMART" id="SM01086">
    <property type="entry name" value="ClpB_D2-small"/>
    <property type="match status" value="1"/>
</dbReference>
<dbReference type="Pfam" id="PF00004">
    <property type="entry name" value="AAA"/>
    <property type="match status" value="1"/>
</dbReference>
<dbReference type="PROSITE" id="PS00870">
    <property type="entry name" value="CLPAB_1"/>
    <property type="match status" value="1"/>
</dbReference>
<reference evidence="13" key="1">
    <citation type="submission" date="2009-10" db="EMBL/GenBank/DDBJ databases">
        <authorList>
            <person name="Weinstock G."/>
            <person name="Sodergren E."/>
            <person name="Clifton S."/>
            <person name="Fulton L."/>
            <person name="Fulton B."/>
            <person name="Courtney L."/>
            <person name="Fronick C."/>
            <person name="Harrison M."/>
            <person name="Strong C."/>
            <person name="Farmer C."/>
            <person name="Delahaunty K."/>
            <person name="Markovic C."/>
            <person name="Hall O."/>
            <person name="Minx P."/>
            <person name="Tomlinson C."/>
            <person name="Mitreva M."/>
            <person name="Nelson J."/>
            <person name="Hou S."/>
            <person name="Wollam A."/>
            <person name="Pepin K.H."/>
            <person name="Johnson M."/>
            <person name="Bhonagiri V."/>
            <person name="Nash W.E."/>
            <person name="Warren W."/>
            <person name="Chinwalla A."/>
            <person name="Mardis E.R."/>
            <person name="Wilson R.K."/>
        </authorList>
    </citation>
    <scope>NUCLEOTIDE SEQUENCE [LARGE SCALE GENOMIC DNA]</scope>
    <source>
        <strain evidence="13">ATCC 700122</strain>
    </source>
</reference>
<dbReference type="GO" id="GO:0042026">
    <property type="term" value="P:protein refolding"/>
    <property type="evidence" value="ECO:0007669"/>
    <property type="project" value="UniProtKB-UniRule"/>
</dbReference>
<keyword evidence="8 11" id="KW-0143">Chaperone</keyword>
<dbReference type="GO" id="GO:0005737">
    <property type="term" value="C:cytoplasm"/>
    <property type="evidence" value="ECO:0007669"/>
    <property type="project" value="UniProtKB-SubCell"/>
</dbReference>
<dbReference type="HOGENOM" id="CLU_005070_4_0_11"/>
<proteinExistence type="inferred from homology"/>
<dbReference type="InterPro" id="IPR050130">
    <property type="entry name" value="ClpA_ClpB"/>
</dbReference>
<dbReference type="FunFam" id="3.40.50.300:FF:000025">
    <property type="entry name" value="ATP-dependent Clp protease subunit"/>
    <property type="match status" value="1"/>
</dbReference>
<protein>
    <recommendedName>
        <fullName evidence="11">Chaperone protein ClpB</fullName>
    </recommendedName>
</protein>
<dbReference type="Gene3D" id="1.10.1780.10">
    <property type="entry name" value="Clp, N-terminal domain"/>
    <property type="match status" value="1"/>
</dbReference>
<dbReference type="RefSeq" id="WP_006362361.1">
    <property type="nucleotide sequence ID" value="NZ_GG700630.1"/>
</dbReference>
<comment type="similarity">
    <text evidence="2 11">Belongs to the ClpA/ClpB family.</text>
</comment>
<comment type="subunit">
    <text evidence="9">Homohexamer. The oligomerization is ATP-dependent.</text>
</comment>
<evidence type="ECO:0000256" key="4">
    <source>
        <dbReference type="ARBA" id="ARBA00022741"/>
    </source>
</evidence>
<dbReference type="GO" id="GO:0016887">
    <property type="term" value="F:ATP hydrolysis activity"/>
    <property type="evidence" value="ECO:0007669"/>
    <property type="project" value="InterPro"/>
</dbReference>
<dbReference type="GO" id="GO:0005524">
    <property type="term" value="F:ATP binding"/>
    <property type="evidence" value="ECO:0007669"/>
    <property type="project" value="UniProtKB-UniRule"/>
</dbReference>
<keyword evidence="5 11" id="KW-0067">ATP-binding</keyword>
<dbReference type="GO" id="GO:0034605">
    <property type="term" value="P:cellular response to heat"/>
    <property type="evidence" value="ECO:0007669"/>
    <property type="project" value="TreeGrafter"/>
</dbReference>
<dbReference type="GeneID" id="85007635"/>
<keyword evidence="11" id="KW-0963">Cytoplasm</keyword>
<accession>D0WH72</accession>